<dbReference type="Gene3D" id="3.80.10.10">
    <property type="entry name" value="Ribonuclease Inhibitor"/>
    <property type="match status" value="1"/>
</dbReference>
<organism evidence="1 2">
    <name type="scientific">Tulasnella calospora MUT 4182</name>
    <dbReference type="NCBI Taxonomy" id="1051891"/>
    <lineage>
        <taxon>Eukaryota</taxon>
        <taxon>Fungi</taxon>
        <taxon>Dikarya</taxon>
        <taxon>Basidiomycota</taxon>
        <taxon>Agaricomycotina</taxon>
        <taxon>Agaricomycetes</taxon>
        <taxon>Cantharellales</taxon>
        <taxon>Tulasnellaceae</taxon>
        <taxon>Tulasnella</taxon>
    </lineage>
</organism>
<dbReference type="Proteomes" id="UP000054248">
    <property type="component" value="Unassembled WGS sequence"/>
</dbReference>
<accession>A0A0C3QNL6</accession>
<evidence type="ECO:0000313" key="2">
    <source>
        <dbReference type="Proteomes" id="UP000054248"/>
    </source>
</evidence>
<dbReference type="AlphaFoldDB" id="A0A0C3QNL6"/>
<evidence type="ECO:0008006" key="3">
    <source>
        <dbReference type="Google" id="ProtNLM"/>
    </source>
</evidence>
<protein>
    <recommendedName>
        <fullName evidence="3">F-box domain-containing protein</fullName>
    </recommendedName>
</protein>
<reference evidence="1 2" key="1">
    <citation type="submission" date="2014-04" db="EMBL/GenBank/DDBJ databases">
        <authorList>
            <consortium name="DOE Joint Genome Institute"/>
            <person name="Kuo A."/>
            <person name="Girlanda M."/>
            <person name="Perotto S."/>
            <person name="Kohler A."/>
            <person name="Nagy L.G."/>
            <person name="Floudas D."/>
            <person name="Copeland A."/>
            <person name="Barry K.W."/>
            <person name="Cichocki N."/>
            <person name="Veneault-Fourrey C."/>
            <person name="LaButti K."/>
            <person name="Lindquist E.A."/>
            <person name="Lipzen A."/>
            <person name="Lundell T."/>
            <person name="Morin E."/>
            <person name="Murat C."/>
            <person name="Sun H."/>
            <person name="Tunlid A."/>
            <person name="Henrissat B."/>
            <person name="Grigoriev I.V."/>
            <person name="Hibbett D.S."/>
            <person name="Martin F."/>
            <person name="Nordberg H.P."/>
            <person name="Cantor M.N."/>
            <person name="Hua S.X."/>
        </authorList>
    </citation>
    <scope>NUCLEOTIDE SEQUENCE [LARGE SCALE GENOMIC DNA]</scope>
    <source>
        <strain evidence="1 2">MUT 4182</strain>
    </source>
</reference>
<dbReference type="HOGENOM" id="CLU_1120811_0_0_1"/>
<dbReference type="EMBL" id="KN822991">
    <property type="protein sequence ID" value="KIO28729.1"/>
    <property type="molecule type" value="Genomic_DNA"/>
</dbReference>
<dbReference type="InterPro" id="IPR032675">
    <property type="entry name" value="LRR_dom_sf"/>
</dbReference>
<evidence type="ECO:0000313" key="1">
    <source>
        <dbReference type="EMBL" id="KIO28729.1"/>
    </source>
</evidence>
<name>A0A0C3QNL6_9AGAM</name>
<keyword evidence="2" id="KW-1185">Reference proteome</keyword>
<gene>
    <name evidence="1" type="ORF">M407DRAFT_22153</name>
</gene>
<sequence>MPQNFNVPGPNLEHLSVIGTRLSRTRGLFSGHMPKLRRFVLWATDITSFPVGLSELEELVLDHVYGMDNTYELLTVDSLHRILFMYPGLKRLTVHGIISYPPPPRPLHLPALETLTITSSNVASGFGALSVFSDLPSSKLQVTIRGIAGALDLSMWRLVVQWLHRAERLAITINEGAGFRFASLDGTVDICMHSGGSPFIIGMAATSTLLQNILIDAERSSPLHATIIISLKDRERTNPGGIIEEFLK</sequence>
<proteinExistence type="predicted"/>
<dbReference type="SUPFAM" id="SSF52058">
    <property type="entry name" value="L domain-like"/>
    <property type="match status" value="1"/>
</dbReference>
<dbReference type="OrthoDB" id="10440255at2759"/>
<reference evidence="2" key="2">
    <citation type="submission" date="2015-01" db="EMBL/GenBank/DDBJ databases">
        <title>Evolutionary Origins and Diversification of the Mycorrhizal Mutualists.</title>
        <authorList>
            <consortium name="DOE Joint Genome Institute"/>
            <consortium name="Mycorrhizal Genomics Consortium"/>
            <person name="Kohler A."/>
            <person name="Kuo A."/>
            <person name="Nagy L.G."/>
            <person name="Floudas D."/>
            <person name="Copeland A."/>
            <person name="Barry K.W."/>
            <person name="Cichocki N."/>
            <person name="Veneault-Fourrey C."/>
            <person name="LaButti K."/>
            <person name="Lindquist E.A."/>
            <person name="Lipzen A."/>
            <person name="Lundell T."/>
            <person name="Morin E."/>
            <person name="Murat C."/>
            <person name="Riley R."/>
            <person name="Ohm R."/>
            <person name="Sun H."/>
            <person name="Tunlid A."/>
            <person name="Henrissat B."/>
            <person name="Grigoriev I.V."/>
            <person name="Hibbett D.S."/>
            <person name="Martin F."/>
        </authorList>
    </citation>
    <scope>NUCLEOTIDE SEQUENCE [LARGE SCALE GENOMIC DNA]</scope>
    <source>
        <strain evidence="2">MUT 4182</strain>
    </source>
</reference>